<dbReference type="Pfam" id="PF13102">
    <property type="entry name" value="Phage_int_SAM_5"/>
    <property type="match status" value="1"/>
</dbReference>
<gene>
    <name evidence="8" type="ORF">BKG89_08195</name>
</gene>
<keyword evidence="2" id="KW-0229">DNA integration</keyword>
<evidence type="ECO:0000256" key="3">
    <source>
        <dbReference type="ARBA" id="ARBA00023125"/>
    </source>
</evidence>
<dbReference type="InterPro" id="IPR015094">
    <property type="entry name" value="Integrase_lambda-typ_DNA-bd_N"/>
</dbReference>
<sequence length="341" mass="39744">MARPRKRKNQGLPQNLLCRSRTRANGKVVEYYYYVMANGKEKSLGTDKHTAILEAARLNLNQYSSANIATTPMVFARYELEELPKKSKNTQIQYKYMLKKLKEFFCNPPVSLSEIKPLHIRMYLDWRSDKPTAANIEISIFHHIWNKARAWGYTDKACPSEGVEKHKLKKRDVYIEDHIYQKVYSLCDPMMKDIMDIAYLSGQRPIDVMNMHTNHIIDDVLNIVQQKTKEKVRIALKGKLKEILARRATGGYIFLNRNGNKFTRQAITAKFAKLRKLAIRTYPELEKELSEFQLRDLRAKAGTDKSLSTNEDEARKQLGHTSIQMTKRYIRKNKVVDPTRS</sequence>
<dbReference type="InterPro" id="IPR025269">
    <property type="entry name" value="SAM-like_dom"/>
</dbReference>
<dbReference type="InterPro" id="IPR002104">
    <property type="entry name" value="Integrase_catalytic"/>
</dbReference>
<dbReference type="InterPro" id="IPR011010">
    <property type="entry name" value="DNA_brk_join_enz"/>
</dbReference>
<dbReference type="InterPro" id="IPR013762">
    <property type="entry name" value="Integrase-like_cat_sf"/>
</dbReference>
<evidence type="ECO:0000256" key="1">
    <source>
        <dbReference type="ARBA" id="ARBA00008857"/>
    </source>
</evidence>
<dbReference type="Gene3D" id="3.30.160.60">
    <property type="entry name" value="Classic Zinc Finger"/>
    <property type="match status" value="1"/>
</dbReference>
<evidence type="ECO:0000256" key="4">
    <source>
        <dbReference type="ARBA" id="ARBA00023172"/>
    </source>
</evidence>
<evidence type="ECO:0000256" key="5">
    <source>
        <dbReference type="PROSITE-ProRule" id="PRU01248"/>
    </source>
</evidence>
<feature type="domain" description="Core-binding (CB)" evidence="7">
    <location>
        <begin position="70"/>
        <end position="149"/>
    </location>
</feature>
<dbReference type="RefSeq" id="WP_077463916.1">
    <property type="nucleotide sequence ID" value="NZ_MLAA01000035.1"/>
</dbReference>
<dbReference type="Pfam" id="PF00589">
    <property type="entry name" value="Phage_integrase"/>
    <property type="match status" value="1"/>
</dbReference>
<dbReference type="Gene3D" id="1.10.150.130">
    <property type="match status" value="1"/>
</dbReference>
<evidence type="ECO:0000256" key="2">
    <source>
        <dbReference type="ARBA" id="ARBA00022908"/>
    </source>
</evidence>
<dbReference type="PROSITE" id="PS51900">
    <property type="entry name" value="CB"/>
    <property type="match status" value="1"/>
</dbReference>
<dbReference type="PROSITE" id="PS51898">
    <property type="entry name" value="TYR_RECOMBINASE"/>
    <property type="match status" value="1"/>
</dbReference>
<reference evidence="8 9" key="1">
    <citation type="submission" date="2016-10" db="EMBL/GenBank/DDBJ databases">
        <title>Rodentibacter gen. nov. and new species.</title>
        <authorList>
            <person name="Christensen H."/>
        </authorList>
    </citation>
    <scope>NUCLEOTIDE SEQUENCE [LARGE SCALE GENOMIC DNA]</scope>
    <source>
        <strain evidence="8 9">1998236014</strain>
    </source>
</reference>
<evidence type="ECO:0000313" key="8">
    <source>
        <dbReference type="EMBL" id="OOF68320.1"/>
    </source>
</evidence>
<accession>A0ABX3KX77</accession>
<evidence type="ECO:0000313" key="9">
    <source>
        <dbReference type="Proteomes" id="UP000188820"/>
    </source>
</evidence>
<evidence type="ECO:0000259" key="6">
    <source>
        <dbReference type="PROSITE" id="PS51898"/>
    </source>
</evidence>
<keyword evidence="4" id="KW-0233">DNA recombination</keyword>
<proteinExistence type="inferred from homology"/>
<protein>
    <submittedName>
        <fullName evidence="8">Integrase</fullName>
    </submittedName>
</protein>
<dbReference type="InterPro" id="IPR044068">
    <property type="entry name" value="CB"/>
</dbReference>
<dbReference type="Proteomes" id="UP000188820">
    <property type="component" value="Unassembled WGS sequence"/>
</dbReference>
<keyword evidence="3 5" id="KW-0238">DNA-binding</keyword>
<dbReference type="Gene3D" id="1.10.443.10">
    <property type="entry name" value="Intergrase catalytic core"/>
    <property type="match status" value="1"/>
</dbReference>
<dbReference type="Pfam" id="PF09003">
    <property type="entry name" value="Arm-DNA-bind_1"/>
    <property type="match status" value="1"/>
</dbReference>
<keyword evidence="9" id="KW-1185">Reference proteome</keyword>
<dbReference type="EMBL" id="MLAA01000035">
    <property type="protein sequence ID" value="OOF68320.1"/>
    <property type="molecule type" value="Genomic_DNA"/>
</dbReference>
<feature type="domain" description="Tyr recombinase" evidence="6">
    <location>
        <begin position="169"/>
        <end position="341"/>
    </location>
</feature>
<evidence type="ECO:0000259" key="7">
    <source>
        <dbReference type="PROSITE" id="PS51900"/>
    </source>
</evidence>
<organism evidence="8 9">
    <name type="scientific">Rodentibacter caecimuris</name>
    <dbReference type="NCBI Taxonomy" id="1796644"/>
    <lineage>
        <taxon>Bacteria</taxon>
        <taxon>Pseudomonadati</taxon>
        <taxon>Pseudomonadota</taxon>
        <taxon>Gammaproteobacteria</taxon>
        <taxon>Pasteurellales</taxon>
        <taxon>Pasteurellaceae</taxon>
        <taxon>Rodentibacter</taxon>
    </lineage>
</organism>
<dbReference type="InterPro" id="IPR010998">
    <property type="entry name" value="Integrase_recombinase_N"/>
</dbReference>
<dbReference type="SUPFAM" id="SSF56349">
    <property type="entry name" value="DNA breaking-rejoining enzymes"/>
    <property type="match status" value="1"/>
</dbReference>
<name>A0ABX3KX77_9PAST</name>
<comment type="caution">
    <text evidence="8">The sequence shown here is derived from an EMBL/GenBank/DDBJ whole genome shotgun (WGS) entry which is preliminary data.</text>
</comment>
<comment type="similarity">
    <text evidence="1">Belongs to the 'phage' integrase family.</text>
</comment>